<proteinExistence type="predicted"/>
<keyword evidence="3" id="KW-1185">Reference proteome</keyword>
<organism evidence="2 3">
    <name type="scientific">Trichophyton equinum (strain ATCC MYA-4606 / CBS 127.97)</name>
    <name type="common">Horse ringworm fungus</name>
    <dbReference type="NCBI Taxonomy" id="559882"/>
    <lineage>
        <taxon>Eukaryota</taxon>
        <taxon>Fungi</taxon>
        <taxon>Dikarya</taxon>
        <taxon>Ascomycota</taxon>
        <taxon>Pezizomycotina</taxon>
        <taxon>Eurotiomycetes</taxon>
        <taxon>Eurotiomycetidae</taxon>
        <taxon>Onygenales</taxon>
        <taxon>Arthrodermataceae</taxon>
        <taxon>Trichophyton</taxon>
    </lineage>
</organism>
<dbReference type="Pfam" id="PF12937">
    <property type="entry name" value="F-box-like"/>
    <property type="match status" value="1"/>
</dbReference>
<dbReference type="OrthoDB" id="4200957at2759"/>
<evidence type="ECO:0000313" key="3">
    <source>
        <dbReference type="Proteomes" id="UP000009169"/>
    </source>
</evidence>
<reference evidence="3" key="1">
    <citation type="journal article" date="2012" name="MBio">
        <title>Comparative genome analysis of Trichophyton rubrum and related dermatophytes reveals candidate genes involved in infection.</title>
        <authorList>
            <person name="Martinez D.A."/>
            <person name="Oliver B.G."/>
            <person name="Graeser Y."/>
            <person name="Goldberg J.M."/>
            <person name="Li W."/>
            <person name="Martinez-Rossi N.M."/>
            <person name="Monod M."/>
            <person name="Shelest E."/>
            <person name="Barton R.C."/>
            <person name="Birch E."/>
            <person name="Brakhage A.A."/>
            <person name="Chen Z."/>
            <person name="Gurr S.J."/>
            <person name="Heiman D."/>
            <person name="Heitman J."/>
            <person name="Kosti I."/>
            <person name="Rossi A."/>
            <person name="Saif S."/>
            <person name="Samalova M."/>
            <person name="Saunders C.W."/>
            <person name="Shea T."/>
            <person name="Summerbell R.C."/>
            <person name="Xu J."/>
            <person name="Young S."/>
            <person name="Zeng Q."/>
            <person name="Birren B.W."/>
            <person name="Cuomo C.A."/>
            <person name="White T.C."/>
        </authorList>
    </citation>
    <scope>NUCLEOTIDE SEQUENCE [LARGE SCALE GENOMIC DNA]</scope>
    <source>
        <strain evidence="3">ATCC MYA-4606 / CBS 127.97</strain>
    </source>
</reference>
<dbReference type="AlphaFoldDB" id="F2Q3D3"/>
<accession>F2Q3D3</accession>
<dbReference type="SUPFAM" id="SSF81383">
    <property type="entry name" value="F-box domain"/>
    <property type="match status" value="1"/>
</dbReference>
<evidence type="ECO:0000259" key="1">
    <source>
        <dbReference type="PROSITE" id="PS50181"/>
    </source>
</evidence>
<dbReference type="SMART" id="SM00256">
    <property type="entry name" value="FBOX"/>
    <property type="match status" value="1"/>
</dbReference>
<sequence length="448" mass="53211">MDTSLACPRQEKLLTLTSLPAEIQETILSQLDSFRTLNSIAATCRAFRDLVLYHPQGIIDRILKSIIPDEVFPEAITFFEASKLPTTNVEVVQELLGRYFTSLKRNMGPRPKFSLSEATTLEKYHRLIQGFTHVFITSALSKHPITGDEVKPPWFVTKGEQYRIQRALYRFELYWKLFKRMERKDRSQRYPQLAIPLQDHSKLYFDHFAPWENEQMICIQDFLLRIVDEVFNDVAAHDVEWGEWGIEYNEGYKALSINSFRCNYISLGLHFIFRLRGKQKFEHRREMLNPHRNVQLASIDRALKQHRSPYIDRIPLSRYSGDRLKHDIQKPTVWDGRGPAEVWRTTHLAMSSYNFVMADEHISLRERGYVMWDYSRLSNWGLLRVPWQPPPREPPEVELDMREKVFRSHQRRSDIYLQGGRGWWSEEDESRVVYPRQRASRKFTPFQR</sequence>
<protein>
    <recommendedName>
        <fullName evidence="1">F-box domain-containing protein</fullName>
    </recommendedName>
</protein>
<dbReference type="EMBL" id="DS995784">
    <property type="protein sequence ID" value="EGE08651.1"/>
    <property type="molecule type" value="Genomic_DNA"/>
</dbReference>
<dbReference type="InterPro" id="IPR001810">
    <property type="entry name" value="F-box_dom"/>
</dbReference>
<gene>
    <name evidence="2" type="ORF">TEQG_07612</name>
</gene>
<dbReference type="CDD" id="cd09917">
    <property type="entry name" value="F-box_SF"/>
    <property type="match status" value="1"/>
</dbReference>
<dbReference type="PROSITE" id="PS50181">
    <property type="entry name" value="FBOX"/>
    <property type="match status" value="1"/>
</dbReference>
<dbReference type="HOGENOM" id="CLU_047021_1_0_1"/>
<dbReference type="Proteomes" id="UP000009169">
    <property type="component" value="Unassembled WGS sequence"/>
</dbReference>
<evidence type="ECO:0000313" key="2">
    <source>
        <dbReference type="EMBL" id="EGE08651.1"/>
    </source>
</evidence>
<name>F2Q3D3_TRIEC</name>
<dbReference type="VEuPathDB" id="FungiDB:TEQG_07612"/>
<dbReference type="eggNOG" id="ENOG502RNMY">
    <property type="taxonomic scope" value="Eukaryota"/>
</dbReference>
<dbReference type="InterPro" id="IPR036047">
    <property type="entry name" value="F-box-like_dom_sf"/>
</dbReference>
<feature type="domain" description="F-box" evidence="1">
    <location>
        <begin position="13"/>
        <end position="66"/>
    </location>
</feature>